<dbReference type="Proteomes" id="UP000265520">
    <property type="component" value="Unassembled WGS sequence"/>
</dbReference>
<dbReference type="AlphaFoldDB" id="A0A392NQH8"/>
<dbReference type="EMBL" id="LXQA010045876">
    <property type="protein sequence ID" value="MCI01336.1"/>
    <property type="molecule type" value="Genomic_DNA"/>
</dbReference>
<sequence>MACGAADLAMGAAANLVFGYKLETHFLKQGYEFW</sequence>
<proteinExistence type="predicted"/>
<name>A0A392NQH8_9FABA</name>
<reference evidence="1 2" key="1">
    <citation type="journal article" date="2018" name="Front. Plant Sci.">
        <title>Red Clover (Trifolium pratense) and Zigzag Clover (T. medium) - A Picture of Genomic Similarities and Differences.</title>
        <authorList>
            <person name="Dluhosova J."/>
            <person name="Istvanek J."/>
            <person name="Nedelnik J."/>
            <person name="Repkova J."/>
        </authorList>
    </citation>
    <scope>NUCLEOTIDE SEQUENCE [LARGE SCALE GENOMIC DNA]</scope>
    <source>
        <strain evidence="2">cv. 10/8</strain>
        <tissue evidence="1">Leaf</tissue>
    </source>
</reference>
<evidence type="ECO:0000313" key="2">
    <source>
        <dbReference type="Proteomes" id="UP000265520"/>
    </source>
</evidence>
<comment type="caution">
    <text evidence="1">The sequence shown here is derived from an EMBL/GenBank/DDBJ whole genome shotgun (WGS) entry which is preliminary data.</text>
</comment>
<evidence type="ECO:0000313" key="1">
    <source>
        <dbReference type="EMBL" id="MCI01336.1"/>
    </source>
</evidence>
<keyword evidence="2" id="KW-1185">Reference proteome</keyword>
<feature type="non-terminal residue" evidence="1">
    <location>
        <position position="34"/>
    </location>
</feature>
<protein>
    <submittedName>
        <fullName evidence="1">Uncharacterized protein</fullName>
    </submittedName>
</protein>
<organism evidence="1 2">
    <name type="scientific">Trifolium medium</name>
    <dbReference type="NCBI Taxonomy" id="97028"/>
    <lineage>
        <taxon>Eukaryota</taxon>
        <taxon>Viridiplantae</taxon>
        <taxon>Streptophyta</taxon>
        <taxon>Embryophyta</taxon>
        <taxon>Tracheophyta</taxon>
        <taxon>Spermatophyta</taxon>
        <taxon>Magnoliopsida</taxon>
        <taxon>eudicotyledons</taxon>
        <taxon>Gunneridae</taxon>
        <taxon>Pentapetalae</taxon>
        <taxon>rosids</taxon>
        <taxon>fabids</taxon>
        <taxon>Fabales</taxon>
        <taxon>Fabaceae</taxon>
        <taxon>Papilionoideae</taxon>
        <taxon>50 kb inversion clade</taxon>
        <taxon>NPAAA clade</taxon>
        <taxon>Hologalegina</taxon>
        <taxon>IRL clade</taxon>
        <taxon>Trifolieae</taxon>
        <taxon>Trifolium</taxon>
    </lineage>
</organism>
<accession>A0A392NQH8</accession>